<dbReference type="GO" id="GO:0034551">
    <property type="term" value="P:mitochondrial respiratory chain complex III assembly"/>
    <property type="evidence" value="ECO:0000318"/>
    <property type="project" value="GO_Central"/>
</dbReference>
<evidence type="ECO:0000313" key="4">
    <source>
        <dbReference type="EMBL" id="GAQ87989.1"/>
    </source>
</evidence>
<dbReference type="AlphaFoldDB" id="A0A1Y1IEX2"/>
<dbReference type="STRING" id="105231.A0A1Y1IEX2"/>
<sequence>MLRQSASLIWEAALLSSRRCSQLERAVGVATCDLAAACWDSPESPGATTGATVSTSYRVHQGNAAAWDTTFDLGGRRWKQTWQKEIAQRSAMYGKARGGEGDKQEGASRGSILNHPQSAAPESLALPPSSSLFKKESAPAGWRQLALRVMGYYTPESRVARGSTALFEHITVQVLNERLYQAVHLPVTFRTTYSLLVLHVWLCLVRLRKDGPERGAPVGQMLYDLFQHDVEKRVVKEGVTMNTSAYLRDLEKYFYGAASAYDDATAPTAAAGDLPQALWRNVLAEEGEPRELPAGPRTRDAEILAAYVRRELASLEMTDSDSFLNGNIKFHDDFGNH</sequence>
<dbReference type="GO" id="GO:0005739">
    <property type="term" value="C:mitochondrion"/>
    <property type="evidence" value="ECO:0000318"/>
    <property type="project" value="GO_Central"/>
</dbReference>
<dbReference type="EMBL" id="DF237341">
    <property type="protein sequence ID" value="GAQ87989.1"/>
    <property type="molecule type" value="Genomic_DNA"/>
</dbReference>
<protein>
    <recommendedName>
        <fullName evidence="3">Ubiquinol-cytochrome c chaperone domain-containing protein</fullName>
    </recommendedName>
</protein>
<dbReference type="OrthoDB" id="10253878at2759"/>
<dbReference type="PANTHER" id="PTHR12184:SF1">
    <property type="entry name" value="UBIQUINOL-CYTOCHROME-C REDUCTASE COMPLEX ASSEMBLY FACTOR 1"/>
    <property type="match status" value="1"/>
</dbReference>
<feature type="region of interest" description="Disordered" evidence="2">
    <location>
        <begin position="93"/>
        <end position="126"/>
    </location>
</feature>
<dbReference type="InterPro" id="IPR007129">
    <property type="entry name" value="Ubiqinol_cyt_c_chaperone_CPB3"/>
</dbReference>
<evidence type="ECO:0000256" key="1">
    <source>
        <dbReference type="ARBA" id="ARBA00006407"/>
    </source>
</evidence>
<dbReference type="Proteomes" id="UP000054558">
    <property type="component" value="Unassembled WGS sequence"/>
</dbReference>
<comment type="similarity">
    <text evidence="1">Belongs to the CBP3 family.</text>
</comment>
<keyword evidence="5" id="KW-1185">Reference proteome</keyword>
<feature type="compositionally biased region" description="Basic and acidic residues" evidence="2">
    <location>
        <begin position="97"/>
        <end position="106"/>
    </location>
</feature>
<gene>
    <name evidence="4" type="ORF">KFL_003920080</name>
</gene>
<dbReference type="InterPro" id="IPR021150">
    <property type="entry name" value="Ubiq_cyt_c_chap"/>
</dbReference>
<accession>A0A1Y1IEX2</accession>
<evidence type="ECO:0000256" key="2">
    <source>
        <dbReference type="SAM" id="MobiDB-lite"/>
    </source>
</evidence>
<evidence type="ECO:0000313" key="5">
    <source>
        <dbReference type="Proteomes" id="UP000054558"/>
    </source>
</evidence>
<dbReference type="Pfam" id="PF03981">
    <property type="entry name" value="Ubiq_cyt_C_chap"/>
    <property type="match status" value="1"/>
</dbReference>
<dbReference type="PANTHER" id="PTHR12184">
    <property type="entry name" value="UBIQUINOL-CYTOCHROME C REDUCTASE COMPLEX ASSEMBLY FACTOR 1 FAMILY MEMBER"/>
    <property type="match status" value="1"/>
</dbReference>
<name>A0A1Y1IEX2_KLENI</name>
<evidence type="ECO:0000259" key="3">
    <source>
        <dbReference type="Pfam" id="PF03981"/>
    </source>
</evidence>
<dbReference type="OMA" id="LVLHMWF"/>
<organism evidence="4 5">
    <name type="scientific">Klebsormidium nitens</name>
    <name type="common">Green alga</name>
    <name type="synonym">Ulothrix nitens</name>
    <dbReference type="NCBI Taxonomy" id="105231"/>
    <lineage>
        <taxon>Eukaryota</taxon>
        <taxon>Viridiplantae</taxon>
        <taxon>Streptophyta</taxon>
        <taxon>Klebsormidiophyceae</taxon>
        <taxon>Klebsormidiales</taxon>
        <taxon>Klebsormidiaceae</taxon>
        <taxon>Klebsormidium</taxon>
    </lineage>
</organism>
<feature type="domain" description="Ubiquinol-cytochrome c chaperone" evidence="3">
    <location>
        <begin position="182"/>
        <end position="330"/>
    </location>
</feature>
<proteinExistence type="inferred from homology"/>
<reference evidence="4 5" key="1">
    <citation type="journal article" date="2014" name="Nat. Commun.">
        <title>Klebsormidium flaccidum genome reveals primary factors for plant terrestrial adaptation.</title>
        <authorList>
            <person name="Hori K."/>
            <person name="Maruyama F."/>
            <person name="Fujisawa T."/>
            <person name="Togashi T."/>
            <person name="Yamamoto N."/>
            <person name="Seo M."/>
            <person name="Sato S."/>
            <person name="Yamada T."/>
            <person name="Mori H."/>
            <person name="Tajima N."/>
            <person name="Moriyama T."/>
            <person name="Ikeuchi M."/>
            <person name="Watanabe M."/>
            <person name="Wada H."/>
            <person name="Kobayashi K."/>
            <person name="Saito M."/>
            <person name="Masuda T."/>
            <person name="Sasaki-Sekimoto Y."/>
            <person name="Mashiguchi K."/>
            <person name="Awai K."/>
            <person name="Shimojima M."/>
            <person name="Masuda S."/>
            <person name="Iwai M."/>
            <person name="Nobusawa T."/>
            <person name="Narise T."/>
            <person name="Kondo S."/>
            <person name="Saito H."/>
            <person name="Sato R."/>
            <person name="Murakawa M."/>
            <person name="Ihara Y."/>
            <person name="Oshima-Yamada Y."/>
            <person name="Ohtaka K."/>
            <person name="Satoh M."/>
            <person name="Sonobe K."/>
            <person name="Ishii M."/>
            <person name="Ohtani R."/>
            <person name="Kanamori-Sato M."/>
            <person name="Honoki R."/>
            <person name="Miyazaki D."/>
            <person name="Mochizuki H."/>
            <person name="Umetsu J."/>
            <person name="Higashi K."/>
            <person name="Shibata D."/>
            <person name="Kamiya Y."/>
            <person name="Sato N."/>
            <person name="Nakamura Y."/>
            <person name="Tabata S."/>
            <person name="Ida S."/>
            <person name="Kurokawa K."/>
            <person name="Ohta H."/>
        </authorList>
    </citation>
    <scope>NUCLEOTIDE SEQUENCE [LARGE SCALE GENOMIC DNA]</scope>
    <source>
        <strain evidence="4 5">NIES-2285</strain>
    </source>
</reference>